<evidence type="ECO:0000313" key="2">
    <source>
        <dbReference type="Proteomes" id="UP000092713"/>
    </source>
</evidence>
<dbReference type="OrthoDB" id="8775529at2"/>
<dbReference type="Proteomes" id="UP000092713">
    <property type="component" value="Unassembled WGS sequence"/>
</dbReference>
<comment type="caution">
    <text evidence="1">The sequence shown here is derived from an EMBL/GenBank/DDBJ whole genome shotgun (WGS) entry which is preliminary data.</text>
</comment>
<keyword evidence="2" id="KW-1185">Reference proteome</keyword>
<evidence type="ECO:0008006" key="3">
    <source>
        <dbReference type="Google" id="ProtNLM"/>
    </source>
</evidence>
<name>A0A1A7C531_9BURK</name>
<organism evidence="1 2">
    <name type="scientific">Janthinobacterium psychrotolerans</name>
    <dbReference type="NCBI Taxonomy" id="1747903"/>
    <lineage>
        <taxon>Bacteria</taxon>
        <taxon>Pseudomonadati</taxon>
        <taxon>Pseudomonadota</taxon>
        <taxon>Betaproteobacteria</taxon>
        <taxon>Burkholderiales</taxon>
        <taxon>Oxalobacteraceae</taxon>
        <taxon>Janthinobacterium</taxon>
    </lineage>
</organism>
<accession>A0A1A7C531</accession>
<dbReference type="PATRIC" id="fig|1747903.4.peg.4705"/>
<protein>
    <recommendedName>
        <fullName evidence="3">Nuclease-related domain-containing protein</fullName>
    </recommendedName>
</protein>
<gene>
    <name evidence="1" type="ORF">ASR47_102311</name>
</gene>
<dbReference type="RefSeq" id="WP_150127669.1">
    <property type="nucleotide sequence ID" value="NZ_LOCQ01000040.1"/>
</dbReference>
<reference evidence="1 2" key="1">
    <citation type="submission" date="2016-04" db="EMBL/GenBank/DDBJ databases">
        <title>Draft genome sequence of Janthinobacterium psychrotolerans sp. nov., isolated from freshwater sediments in Denmark.</title>
        <authorList>
            <person name="Gong X."/>
            <person name="Skrivergaard S."/>
            <person name="Korsgaard B.S."/>
            <person name="Schreiber L."/>
            <person name="Marshall I.P."/>
            <person name="Finster K."/>
            <person name="Schramm A."/>
        </authorList>
    </citation>
    <scope>NUCLEOTIDE SEQUENCE [LARGE SCALE GENOMIC DNA]</scope>
    <source>
        <strain evidence="1 2">S3-2</strain>
    </source>
</reference>
<dbReference type="InterPro" id="IPR011335">
    <property type="entry name" value="Restrct_endonuc-II-like"/>
</dbReference>
<dbReference type="AlphaFoldDB" id="A0A1A7C531"/>
<sequence length="740" mass="82337">MNLSEFIAELLNEPSLAAMAAGALAMSVPVATNKESKALYKLLPEQIAANDRRNAGASVLALLRLDGSVWLARMRNDGLFRASRYGFDGACLKKIVAAALDLSVAAPLPHEQIQYLESVQALLELARPARQIHRSIVDRLKTRKGAALKTLLASVNYSFSVDWIGSDKVDESHLLRWSATDLASAFSRLYMILRDDVGIGARMWNLTDDHAASPHEGIYSSLLVDAVRINELIDAEVLLDGLPYKAIANHAGVLVSAIDPEFERSVRLGYVQTDLQGLVRVASFMQDLDEDRPMLPSFQEGLSVFLDAGLLECVMLKEKPFARFVIALPELPPLIDFLNFDAPFREEFPLFQGAMIDNFQSPNSATLQVSEHLSIMDLFKAQRLFNLVDTLFRKKLETVDNVVTRRVLTLQSTVMVIQSADLRRMLQVMMSPEKAQELISLLSLPTKNSTAGANFYVDLQYRPFVHSLNPTGDYIAIPPAIVSKSNLVRSVMYASGVKKSIAAADDPMQLAVAAALREAGFLVRESFEFNIDGDRETDIFCYRDGVLVVIECKNAYHPCSPHELRNSYDLVLTGETQLDIRAQWLANPNNQIRLFKALGWEVATPARVRTCVVTANRALSGYHCGPHPVRQAHELINVLVRGYVGRGAGKSLCRFWRNEAFDVVDLLDYLDGKSVLQTQHAAMVPAIRGVTLKDRRLEFAQFEMDLSDMDRRLEESFNTVHDAKVSDSGNELLEQKVDAL</sequence>
<dbReference type="SUPFAM" id="SSF52980">
    <property type="entry name" value="Restriction endonuclease-like"/>
    <property type="match status" value="1"/>
</dbReference>
<proteinExistence type="predicted"/>
<evidence type="ECO:0000313" key="1">
    <source>
        <dbReference type="EMBL" id="OBV41041.1"/>
    </source>
</evidence>
<dbReference type="EMBL" id="LOCQ01000040">
    <property type="protein sequence ID" value="OBV41041.1"/>
    <property type="molecule type" value="Genomic_DNA"/>
</dbReference>